<dbReference type="EMBL" id="AFYH01035596">
    <property type="status" value="NOT_ANNOTATED_CDS"/>
    <property type="molecule type" value="Genomic_DNA"/>
</dbReference>
<dbReference type="GeneID" id="102361326"/>
<evidence type="ECO:0000259" key="9">
    <source>
        <dbReference type="PROSITE" id="PS51225"/>
    </source>
</evidence>
<dbReference type="Proteomes" id="UP000008672">
    <property type="component" value="Unassembled WGS sequence"/>
</dbReference>
<dbReference type="FunCoup" id="H3B8V9">
    <property type="interactions" value="16"/>
</dbReference>
<evidence type="ECO:0000256" key="1">
    <source>
        <dbReference type="ARBA" id="ARBA00004141"/>
    </source>
</evidence>
<dbReference type="EMBL" id="AFYH01035593">
    <property type="status" value="NOT_ANNOTATED_CDS"/>
    <property type="molecule type" value="Genomic_DNA"/>
</dbReference>
<dbReference type="EMBL" id="AFYH01035590">
    <property type="status" value="NOT_ANNOTATED_CDS"/>
    <property type="molecule type" value="Genomic_DNA"/>
</dbReference>
<comment type="similarity">
    <text evidence="2">Belongs to the synaptophysin/synaptobrevin family.</text>
</comment>
<keyword evidence="11" id="KW-1185">Reference proteome</keyword>
<dbReference type="EMBL" id="AFYH01035594">
    <property type="status" value="NOT_ANNOTATED_CDS"/>
    <property type="molecule type" value="Genomic_DNA"/>
</dbReference>
<dbReference type="EMBL" id="AFYH01035595">
    <property type="status" value="NOT_ANNOTATED_CDS"/>
    <property type="molecule type" value="Genomic_DNA"/>
</dbReference>
<reference evidence="10" key="3">
    <citation type="submission" date="2025-09" db="UniProtKB">
        <authorList>
            <consortium name="Ensembl"/>
        </authorList>
    </citation>
    <scope>IDENTIFICATION</scope>
</reference>
<dbReference type="EMBL" id="AFYH01035588">
    <property type="status" value="NOT_ANNOTATED_CDS"/>
    <property type="molecule type" value="Genomic_DNA"/>
</dbReference>
<dbReference type="Pfam" id="PF01284">
    <property type="entry name" value="MARVEL"/>
    <property type="match status" value="1"/>
</dbReference>
<reference evidence="11" key="1">
    <citation type="submission" date="2011-08" db="EMBL/GenBank/DDBJ databases">
        <title>The draft genome of Latimeria chalumnae.</title>
        <authorList>
            <person name="Di Palma F."/>
            <person name="Alfoldi J."/>
            <person name="Johnson J."/>
            <person name="Berlin A."/>
            <person name="Gnerre S."/>
            <person name="Jaffe D."/>
            <person name="MacCallum I."/>
            <person name="Young S."/>
            <person name="Walker B.J."/>
            <person name="Lander E."/>
            <person name="Lindblad-Toh K."/>
        </authorList>
    </citation>
    <scope>NUCLEOTIDE SEQUENCE [LARGE SCALE GENOMIC DNA]</scope>
    <source>
        <strain evidence="11">Wild caught</strain>
    </source>
</reference>
<keyword evidence="6" id="KW-0325">Glycoprotein</keyword>
<comment type="subcellular location">
    <subcellularLocation>
        <location evidence="1">Membrane</location>
        <topology evidence="1">Multi-pass membrane protein</topology>
    </subcellularLocation>
</comment>
<feature type="transmembrane region" description="Helical" evidence="8">
    <location>
        <begin position="121"/>
        <end position="143"/>
    </location>
</feature>
<evidence type="ECO:0000256" key="2">
    <source>
        <dbReference type="ARBA" id="ARBA00006476"/>
    </source>
</evidence>
<dbReference type="AlphaFoldDB" id="H3B8V9"/>
<dbReference type="OrthoDB" id="10006326at2759"/>
<dbReference type="Bgee" id="ENSLACG00000016146">
    <property type="expression patterns" value="Expressed in post-anal tail muscle and 6 other cell types or tissues"/>
</dbReference>
<dbReference type="eggNOG" id="ENOG502RR69">
    <property type="taxonomic scope" value="Eukaryota"/>
</dbReference>
<evidence type="ECO:0000256" key="5">
    <source>
        <dbReference type="ARBA" id="ARBA00023136"/>
    </source>
</evidence>
<keyword evidence="5 7" id="KW-0472">Membrane</keyword>
<name>H3B8V9_LATCH</name>
<protein>
    <submittedName>
        <fullName evidence="10">Synaptophysin like 2</fullName>
    </submittedName>
</protein>
<evidence type="ECO:0000256" key="6">
    <source>
        <dbReference type="ARBA" id="ARBA00023180"/>
    </source>
</evidence>
<organism evidence="10 11">
    <name type="scientific">Latimeria chalumnae</name>
    <name type="common">Coelacanth</name>
    <dbReference type="NCBI Taxonomy" id="7897"/>
    <lineage>
        <taxon>Eukaryota</taxon>
        <taxon>Metazoa</taxon>
        <taxon>Chordata</taxon>
        <taxon>Craniata</taxon>
        <taxon>Vertebrata</taxon>
        <taxon>Euteleostomi</taxon>
        <taxon>Coelacanthiformes</taxon>
        <taxon>Coelacanthidae</taxon>
        <taxon>Latimeria</taxon>
    </lineage>
</organism>
<sequence length="261" mass="28458">MASSPTAAAAAAVAAAPQEAPAPAAPQAAGFVLNLRALKEPLGFIKVLQWFFAIFAFGTAGGYSGKTNVTVKCSSQVSTVTASFGYPFRMNVVSFNMPKCDNSTESETLYLQGDFSSSPEFFVTIGVFAFLYCMGALVFYLGYRHWYLENSRWPAIDFFVTFLFAVMWLISSSAWAKALTDVKTVSSPSRIIEEMREVCKLPEVVCNAGATPAMGRLNASVIFGFLNLILWAGNCWFVFKETSWHKVPDQQSSAEEGANKS</sequence>
<evidence type="ECO:0000256" key="3">
    <source>
        <dbReference type="ARBA" id="ARBA00022692"/>
    </source>
</evidence>
<dbReference type="PRINTS" id="PR00220">
    <property type="entry name" value="SYNAPTOPHYSN"/>
</dbReference>
<dbReference type="KEGG" id="lcm:102361326"/>
<evidence type="ECO:0000256" key="4">
    <source>
        <dbReference type="ARBA" id="ARBA00022989"/>
    </source>
</evidence>
<proteinExistence type="inferred from homology"/>
<evidence type="ECO:0000313" key="10">
    <source>
        <dbReference type="Ensembl" id="ENSLACP00000018330.1"/>
    </source>
</evidence>
<dbReference type="EMBL" id="AFYH01035589">
    <property type="status" value="NOT_ANNOTATED_CDS"/>
    <property type="molecule type" value="Genomic_DNA"/>
</dbReference>
<dbReference type="GeneTree" id="ENSGT01030000234637"/>
<dbReference type="STRING" id="7897.ENSLACP00000018330"/>
<keyword evidence="4 8" id="KW-1133">Transmembrane helix</keyword>
<dbReference type="CTD" id="393640"/>
<dbReference type="InterPro" id="IPR008253">
    <property type="entry name" value="Marvel"/>
</dbReference>
<accession>H3B8V9</accession>
<gene>
    <name evidence="10" type="primary">SYPL2</name>
</gene>
<dbReference type="InParanoid" id="H3B8V9"/>
<feature type="transmembrane region" description="Helical" evidence="8">
    <location>
        <begin position="221"/>
        <end position="239"/>
    </location>
</feature>
<evidence type="ECO:0000256" key="7">
    <source>
        <dbReference type="PROSITE-ProRule" id="PRU00581"/>
    </source>
</evidence>
<dbReference type="PANTHER" id="PTHR10306:SF9">
    <property type="entry name" value="SYNAPTOPHYSIN-LIKE PROTEIN 1"/>
    <property type="match status" value="1"/>
</dbReference>
<feature type="domain" description="MARVEL" evidence="9">
    <location>
        <begin position="37"/>
        <end position="243"/>
    </location>
</feature>
<reference evidence="10" key="2">
    <citation type="submission" date="2025-08" db="UniProtKB">
        <authorList>
            <consortium name="Ensembl"/>
        </authorList>
    </citation>
    <scope>IDENTIFICATION</scope>
</reference>
<feature type="transmembrane region" description="Helical" evidence="8">
    <location>
        <begin position="155"/>
        <end position="176"/>
    </location>
</feature>
<keyword evidence="3 7" id="KW-0812">Transmembrane</keyword>
<dbReference type="HOGENOM" id="CLU_064642_1_0_1"/>
<dbReference type="GO" id="GO:0030672">
    <property type="term" value="C:synaptic vesicle membrane"/>
    <property type="evidence" value="ECO:0007669"/>
    <property type="project" value="TreeGrafter"/>
</dbReference>
<dbReference type="PANTHER" id="PTHR10306">
    <property type="entry name" value="SYNAPTOPHYSIN"/>
    <property type="match status" value="1"/>
</dbReference>
<dbReference type="EMBL" id="AFYH01035592">
    <property type="status" value="NOT_ANNOTATED_CDS"/>
    <property type="molecule type" value="Genomic_DNA"/>
</dbReference>
<dbReference type="InterPro" id="IPR001285">
    <property type="entry name" value="Synaptophysin/porin"/>
</dbReference>
<evidence type="ECO:0000313" key="11">
    <source>
        <dbReference type="Proteomes" id="UP000008672"/>
    </source>
</evidence>
<dbReference type="OMA" id="VFYLRFH"/>
<dbReference type="EMBL" id="AFYH01035591">
    <property type="status" value="NOT_ANNOTATED_CDS"/>
    <property type="molecule type" value="Genomic_DNA"/>
</dbReference>
<dbReference type="PROSITE" id="PS51225">
    <property type="entry name" value="MARVEL"/>
    <property type="match status" value="1"/>
</dbReference>
<evidence type="ECO:0000256" key="8">
    <source>
        <dbReference type="SAM" id="Phobius"/>
    </source>
</evidence>
<dbReference type="Ensembl" id="ENSLACT00000018463.1">
    <property type="protein sequence ID" value="ENSLACP00000018330.1"/>
    <property type="gene ID" value="ENSLACG00000016146.1"/>
</dbReference>